<dbReference type="KEGG" id="pmal:PMUG01_13061300"/>
<gene>
    <name evidence="3" type="primary">PmUG01_13061300</name>
    <name evidence="3" type="ORF">PMUG01_13061300</name>
</gene>
<name>A0A1D3TDS3_PLAMA</name>
<feature type="compositionally biased region" description="Polar residues" evidence="1">
    <location>
        <begin position="206"/>
        <end position="216"/>
    </location>
</feature>
<dbReference type="RefSeq" id="XP_028863977.1">
    <property type="nucleotide sequence ID" value="XM_029007605.1"/>
</dbReference>
<accession>A0A1D3TDS3</accession>
<dbReference type="OrthoDB" id="375730at2759"/>
<dbReference type="VEuPathDB" id="PlasmoDB:PmUG01_13061300"/>
<dbReference type="Proteomes" id="UP000219813">
    <property type="component" value="Chromosome 13"/>
</dbReference>
<dbReference type="GeneID" id="39871332"/>
<evidence type="ECO:0000313" key="3">
    <source>
        <dbReference type="EMBL" id="SCP02967.1"/>
    </source>
</evidence>
<sequence>MENCITSHLSVSGYSYFRFFSIDTFKNTTKYLNDITNSLKKETKKEKFREGCKGLAKYLIQHKNPPPYQDKVMWEKILYSWAKSYYSKLDKHGGCPVVMEDKDLALLDLKYEAEDFCEEKETRIKAITCFNNGDIDKDYCDEKCANKIKEYNAWIDGRKSYFNEKENMIISKCKKKPSHFPTKECNILKHNLFSTFSICNGKRSDTTVPSAPQEENTALERESKNAAFSTSSHEVSSEEVAKNPIEEQIQIEHDDKTDQKTQYASQSEPKELLSTEPSSTLYNTGEIQHVQIAQVENLETSLQPEDEDPLSLEPNILQHSDPKGLLSPHSSKSPQLFPEVSVSTSDSKDHTINSYISPILISFLCVIVFSLFTKYALIGLFKKKNKIRRQVKFLRLLVPSFSNNKSKHFTDDNLENPIYDDEEIIKKIKINELTKNVNLSRRQKDRSKTIIEVHMEVLEKCRNEDWENKKEAFLKICLDEFTKKDYRTYPNLTDDDLITENIKSSNDIEKQNFLWNKWIERHRYLFSKLKKEDWYNNLKNEWKKELAYIQEIEELKKKSPNENLKIPFLEIEKNLWKQWISENCNIIEQYLEQEWLRVLTEKLQSISEECVSEETINYISLINIEELQNKENCKESYKYIKKKLLTKLCILVLMSILEECTKEVNFDNRESYLNSSINEWKAEVYSGNKQEITENITEYNNNDIENKRNKELHAHIGNDNFRNEIEEWTRENDLYASSIVNDGTIKKSHHIAERYTS</sequence>
<evidence type="ECO:0000313" key="4">
    <source>
        <dbReference type="Proteomes" id="UP000219813"/>
    </source>
</evidence>
<dbReference type="EMBL" id="LT594634">
    <property type="protein sequence ID" value="SCP02967.1"/>
    <property type="molecule type" value="Genomic_DNA"/>
</dbReference>
<proteinExistence type="predicted"/>
<dbReference type="AlphaFoldDB" id="A0A1D3TDS3"/>
<feature type="transmembrane region" description="Helical" evidence="2">
    <location>
        <begin position="355"/>
        <end position="381"/>
    </location>
</feature>
<organism evidence="3 4">
    <name type="scientific">Plasmodium malariae</name>
    <dbReference type="NCBI Taxonomy" id="5858"/>
    <lineage>
        <taxon>Eukaryota</taxon>
        <taxon>Sar</taxon>
        <taxon>Alveolata</taxon>
        <taxon>Apicomplexa</taxon>
        <taxon>Aconoidasida</taxon>
        <taxon>Haemosporida</taxon>
        <taxon>Plasmodiidae</taxon>
        <taxon>Plasmodium</taxon>
        <taxon>Plasmodium (Plasmodium)</taxon>
    </lineage>
</organism>
<keyword evidence="2" id="KW-0472">Membrane</keyword>
<evidence type="ECO:0000256" key="1">
    <source>
        <dbReference type="SAM" id="MobiDB-lite"/>
    </source>
</evidence>
<feature type="region of interest" description="Disordered" evidence="1">
    <location>
        <begin position="301"/>
        <end position="342"/>
    </location>
</feature>
<keyword evidence="2" id="KW-1133">Transmembrane helix</keyword>
<evidence type="ECO:0000256" key="2">
    <source>
        <dbReference type="SAM" id="Phobius"/>
    </source>
</evidence>
<keyword evidence="2" id="KW-0812">Transmembrane</keyword>
<feature type="region of interest" description="Disordered" evidence="1">
    <location>
        <begin position="204"/>
        <end position="279"/>
    </location>
</feature>
<reference evidence="3 4" key="1">
    <citation type="submission" date="2016-06" db="EMBL/GenBank/DDBJ databases">
        <authorList>
            <consortium name="Pathogen Informatics"/>
        </authorList>
    </citation>
    <scope>NUCLEOTIDE SEQUENCE [LARGE SCALE GENOMIC DNA]</scope>
</reference>
<feature type="compositionally biased region" description="Basic and acidic residues" evidence="1">
    <location>
        <begin position="235"/>
        <end position="259"/>
    </location>
</feature>
<keyword evidence="4" id="KW-1185">Reference proteome</keyword>
<protein>
    <submittedName>
        <fullName evidence="3">STP1 protein</fullName>
    </submittedName>
</protein>